<evidence type="ECO:0000313" key="7">
    <source>
        <dbReference type="Proteomes" id="UP000288607"/>
    </source>
</evidence>
<dbReference type="GO" id="GO:0016020">
    <property type="term" value="C:membrane"/>
    <property type="evidence" value="ECO:0007669"/>
    <property type="project" value="GOC"/>
</dbReference>
<dbReference type="GO" id="GO:0009247">
    <property type="term" value="P:glycolipid biosynthetic process"/>
    <property type="evidence" value="ECO:0007669"/>
    <property type="project" value="TreeGrafter"/>
</dbReference>
<dbReference type="EMBL" id="QXGJ01000004">
    <property type="protein sequence ID" value="RSX51168.1"/>
    <property type="molecule type" value="Genomic_DNA"/>
</dbReference>
<feature type="compositionally biased region" description="Low complexity" evidence="4">
    <location>
        <begin position="20"/>
        <end position="29"/>
    </location>
</feature>
<dbReference type="Proteomes" id="UP000288607">
    <property type="component" value="Unassembled WGS sequence"/>
</dbReference>
<comment type="caution">
    <text evidence="6">The sequence shown here is derived from an EMBL/GenBank/DDBJ whole genome shotgun (WGS) entry which is preliminary data.</text>
</comment>
<dbReference type="InterPro" id="IPR001173">
    <property type="entry name" value="Glyco_trans_2-like"/>
</dbReference>
<dbReference type="Pfam" id="PF00535">
    <property type="entry name" value="Glycos_transf_2"/>
    <property type="match status" value="1"/>
</dbReference>
<dbReference type="InterPro" id="IPR029044">
    <property type="entry name" value="Nucleotide-diphossugar_trans"/>
</dbReference>
<dbReference type="GO" id="GO:0004582">
    <property type="term" value="F:dolichyl-phosphate beta-D-mannosyltransferase activity"/>
    <property type="evidence" value="ECO:0007669"/>
    <property type="project" value="InterPro"/>
</dbReference>
<evidence type="ECO:0000256" key="3">
    <source>
        <dbReference type="ARBA" id="ARBA00022679"/>
    </source>
</evidence>
<protein>
    <submittedName>
        <fullName evidence="6">Dolichol-phosphate mannosyltransferase</fullName>
    </submittedName>
</protein>
<evidence type="ECO:0000259" key="5">
    <source>
        <dbReference type="Pfam" id="PF00535"/>
    </source>
</evidence>
<dbReference type="Gene3D" id="3.90.550.10">
    <property type="entry name" value="Spore Coat Polysaccharide Biosynthesis Protein SpsA, Chain A"/>
    <property type="match status" value="1"/>
</dbReference>
<feature type="region of interest" description="Disordered" evidence="4">
    <location>
        <begin position="1"/>
        <end position="53"/>
    </location>
</feature>
<sequence length="357" mass="38531">MAVLASGGAESRRSAERSGNHVSVSHGGSPTIGKRADDSSRAPGQGMSARAVSGQEVSAQSVVVVMPTYNEKDNLPVTVPAILRYCPNVHILIVDDNSPDGTGDLADAMADRDPRIHVLHRAGKGGLGPAYLAGFRWALDRDYDVICEMDMDGSHRPQDLPRLLAPLMGESKSGVRGAGSESAMGSASGRSSLCATGTADAGAEDGHRNGRGVERHAERVDLVIGSRRVRGGRSEGWPWYRNLISSCGSWYARMMLGSHVHDMTAGFRAYRASMLRSVRLDSVEAGGYVFQIDMTRRVLAAGGVIREVPIVFPQRALGVSKMSSAIVIEAMWRVTIWGLQRLLHDIRRTTRHKKMFG</sequence>
<dbReference type="CDD" id="cd06442">
    <property type="entry name" value="DPM1_like"/>
    <property type="match status" value="1"/>
</dbReference>
<dbReference type="InterPro" id="IPR039528">
    <property type="entry name" value="DPM1-like"/>
</dbReference>
<accession>A0A430FEH0</accession>
<dbReference type="PANTHER" id="PTHR43398:SF1">
    <property type="entry name" value="DOLICHOL-PHOSPHATE MANNOSYLTRANSFERASE SUBUNIT 1"/>
    <property type="match status" value="1"/>
</dbReference>
<evidence type="ECO:0000256" key="4">
    <source>
        <dbReference type="SAM" id="MobiDB-lite"/>
    </source>
</evidence>
<comment type="similarity">
    <text evidence="1">Belongs to the glycosyltransferase 2 family.</text>
</comment>
<dbReference type="AlphaFoldDB" id="A0A430FEH0"/>
<dbReference type="SUPFAM" id="SSF53448">
    <property type="entry name" value="Nucleotide-diphospho-sugar transferases"/>
    <property type="match status" value="1"/>
</dbReference>
<feature type="domain" description="Glycosyltransferase 2-like" evidence="5">
    <location>
        <begin position="64"/>
        <end position="175"/>
    </location>
</feature>
<keyword evidence="7" id="KW-1185">Reference proteome</keyword>
<feature type="region of interest" description="Disordered" evidence="4">
    <location>
        <begin position="171"/>
        <end position="210"/>
    </location>
</feature>
<feature type="compositionally biased region" description="Low complexity" evidence="4">
    <location>
        <begin position="178"/>
        <end position="201"/>
    </location>
</feature>
<gene>
    <name evidence="6" type="ORF">D2E23_1013</name>
</gene>
<reference evidence="6 7" key="1">
    <citation type="submission" date="2018-09" db="EMBL/GenBank/DDBJ databases">
        <title>Characterization of the phylogenetic diversity of five novel species belonging to the genus Bifidobacterium.</title>
        <authorList>
            <person name="Lugli G.A."/>
            <person name="Duranti S."/>
            <person name="Milani C."/>
        </authorList>
    </citation>
    <scope>NUCLEOTIDE SEQUENCE [LARGE SCALE GENOMIC DNA]</scope>
    <source>
        <strain evidence="6 7">2028B</strain>
    </source>
</reference>
<evidence type="ECO:0000256" key="1">
    <source>
        <dbReference type="ARBA" id="ARBA00006739"/>
    </source>
</evidence>
<name>A0A430FEH0_9BIFI</name>
<organism evidence="6 7">
    <name type="scientific">Bifidobacterium callimiconis</name>
    <dbReference type="NCBI Taxonomy" id="2306973"/>
    <lineage>
        <taxon>Bacteria</taxon>
        <taxon>Bacillati</taxon>
        <taxon>Actinomycetota</taxon>
        <taxon>Actinomycetes</taxon>
        <taxon>Bifidobacteriales</taxon>
        <taxon>Bifidobacteriaceae</taxon>
        <taxon>Bifidobacterium</taxon>
    </lineage>
</organism>
<keyword evidence="3 6" id="KW-0808">Transferase</keyword>
<proteinExistence type="inferred from homology"/>
<evidence type="ECO:0000313" key="6">
    <source>
        <dbReference type="EMBL" id="RSX51168.1"/>
    </source>
</evidence>
<keyword evidence="2 6" id="KW-0328">Glycosyltransferase</keyword>
<feature type="compositionally biased region" description="Basic and acidic residues" evidence="4">
    <location>
        <begin position="10"/>
        <end position="19"/>
    </location>
</feature>
<evidence type="ECO:0000256" key="2">
    <source>
        <dbReference type="ARBA" id="ARBA00022676"/>
    </source>
</evidence>
<dbReference type="PANTHER" id="PTHR43398">
    <property type="entry name" value="DOLICHOL-PHOSPHATE MANNOSYLTRANSFERASE SUBUNIT 1"/>
    <property type="match status" value="1"/>
</dbReference>